<dbReference type="Proteomes" id="UP001157502">
    <property type="component" value="Chromosome 27"/>
</dbReference>
<name>A0ACC2FIR2_DALPE</name>
<proteinExistence type="predicted"/>
<organism evidence="1 2">
    <name type="scientific">Dallia pectoralis</name>
    <name type="common">Alaska blackfish</name>
    <dbReference type="NCBI Taxonomy" id="75939"/>
    <lineage>
        <taxon>Eukaryota</taxon>
        <taxon>Metazoa</taxon>
        <taxon>Chordata</taxon>
        <taxon>Craniata</taxon>
        <taxon>Vertebrata</taxon>
        <taxon>Euteleostomi</taxon>
        <taxon>Actinopterygii</taxon>
        <taxon>Neopterygii</taxon>
        <taxon>Teleostei</taxon>
        <taxon>Protacanthopterygii</taxon>
        <taxon>Esociformes</taxon>
        <taxon>Umbridae</taxon>
        <taxon>Dallia</taxon>
    </lineage>
</organism>
<keyword evidence="2" id="KW-1185">Reference proteome</keyword>
<sequence length="108" mass="11447">MPKTGPFPHERHPPSPKRCPGSATRSRQPREPPGLAMRDTQSELFSSSLPSPGTLASAFINPSNMSGGIPNDIVNAVLKYPPKHPGILRANPNSISSLAGITRRQSGA</sequence>
<comment type="caution">
    <text evidence="1">The sequence shown here is derived from an EMBL/GenBank/DDBJ whole genome shotgun (WGS) entry which is preliminary data.</text>
</comment>
<protein>
    <submittedName>
        <fullName evidence="1">Uncharacterized protein</fullName>
    </submittedName>
</protein>
<gene>
    <name evidence="1" type="ORF">DPEC_G00294320</name>
</gene>
<evidence type="ECO:0000313" key="1">
    <source>
        <dbReference type="EMBL" id="KAJ7991155.1"/>
    </source>
</evidence>
<dbReference type="EMBL" id="CM055754">
    <property type="protein sequence ID" value="KAJ7991155.1"/>
    <property type="molecule type" value="Genomic_DNA"/>
</dbReference>
<evidence type="ECO:0000313" key="2">
    <source>
        <dbReference type="Proteomes" id="UP001157502"/>
    </source>
</evidence>
<reference evidence="1" key="1">
    <citation type="submission" date="2021-05" db="EMBL/GenBank/DDBJ databases">
        <authorList>
            <person name="Pan Q."/>
            <person name="Jouanno E."/>
            <person name="Zahm M."/>
            <person name="Klopp C."/>
            <person name="Cabau C."/>
            <person name="Louis A."/>
            <person name="Berthelot C."/>
            <person name="Parey E."/>
            <person name="Roest Crollius H."/>
            <person name="Montfort J."/>
            <person name="Robinson-Rechavi M."/>
            <person name="Bouchez O."/>
            <person name="Lampietro C."/>
            <person name="Lopez Roques C."/>
            <person name="Donnadieu C."/>
            <person name="Postlethwait J."/>
            <person name="Bobe J."/>
            <person name="Dillon D."/>
            <person name="Chandos A."/>
            <person name="von Hippel F."/>
            <person name="Guiguen Y."/>
        </authorList>
    </citation>
    <scope>NUCLEOTIDE SEQUENCE</scope>
    <source>
        <strain evidence="1">YG-Jan2019</strain>
    </source>
</reference>
<accession>A0ACC2FIR2</accession>